<evidence type="ECO:0000256" key="2">
    <source>
        <dbReference type="SAM" id="SignalP"/>
    </source>
</evidence>
<feature type="compositionally biased region" description="Low complexity" evidence="1">
    <location>
        <begin position="449"/>
        <end position="497"/>
    </location>
</feature>
<dbReference type="AlphaFoldDB" id="A0A246JL90"/>
<gene>
    <name evidence="4" type="ORF">CDN99_00190</name>
</gene>
<proteinExistence type="predicted"/>
<keyword evidence="2" id="KW-0732">Signal</keyword>
<feature type="chain" id="PRO_5012015333" description="Amidohydrolase-related domain-containing protein" evidence="2">
    <location>
        <begin position="25"/>
        <end position="497"/>
    </location>
</feature>
<dbReference type="Gene3D" id="3.20.20.140">
    <property type="entry name" value="Metal-dependent hydrolases"/>
    <property type="match status" value="1"/>
</dbReference>
<dbReference type="InterPro" id="IPR011059">
    <property type="entry name" value="Metal-dep_hydrolase_composite"/>
</dbReference>
<dbReference type="PANTHER" id="PTHR43135:SF3">
    <property type="entry name" value="ALPHA-D-RIBOSE 1-METHYLPHOSPHONATE 5-TRIPHOSPHATE DIPHOSPHATASE"/>
    <property type="match status" value="1"/>
</dbReference>
<dbReference type="InterPro" id="IPR006680">
    <property type="entry name" value="Amidohydro-rel"/>
</dbReference>
<dbReference type="GO" id="GO:0016810">
    <property type="term" value="F:hydrolase activity, acting on carbon-nitrogen (but not peptide) bonds"/>
    <property type="evidence" value="ECO:0007669"/>
    <property type="project" value="InterPro"/>
</dbReference>
<dbReference type="InterPro" id="IPR051781">
    <property type="entry name" value="Metallo-dep_Hydrolase"/>
</dbReference>
<evidence type="ECO:0000259" key="3">
    <source>
        <dbReference type="Pfam" id="PF01979"/>
    </source>
</evidence>
<dbReference type="SUPFAM" id="SSF51556">
    <property type="entry name" value="Metallo-dependent hydrolases"/>
    <property type="match status" value="1"/>
</dbReference>
<protein>
    <recommendedName>
        <fullName evidence="3">Amidohydrolase-related domain-containing protein</fullName>
    </recommendedName>
</protein>
<feature type="domain" description="Amidohydrolase-related" evidence="3">
    <location>
        <begin position="215"/>
        <end position="406"/>
    </location>
</feature>
<dbReference type="Gene3D" id="2.30.40.10">
    <property type="entry name" value="Urease, subunit C, domain 1"/>
    <property type="match status" value="1"/>
</dbReference>
<dbReference type="InterPro" id="IPR032466">
    <property type="entry name" value="Metal_Hydrolase"/>
</dbReference>
<reference evidence="4 5" key="1">
    <citation type="journal article" date="2008" name="Int. J. Syst. Evol. Microbiol.">
        <title>Description of Roseateles aquatilis sp. nov. and Roseateles terrae sp. nov., in the class Betaproteobacteria, and emended description of the genus Roseateles.</title>
        <authorList>
            <person name="Gomila M."/>
            <person name="Bowien B."/>
            <person name="Falsen E."/>
            <person name="Moore E.R."/>
            <person name="Lalucat J."/>
        </authorList>
    </citation>
    <scope>NUCLEOTIDE SEQUENCE [LARGE SCALE GENOMIC DNA]</scope>
    <source>
        <strain evidence="4 5">CCUG 48205</strain>
    </source>
</reference>
<evidence type="ECO:0000256" key="1">
    <source>
        <dbReference type="SAM" id="MobiDB-lite"/>
    </source>
</evidence>
<dbReference type="PANTHER" id="PTHR43135">
    <property type="entry name" value="ALPHA-D-RIBOSE 1-METHYLPHOSPHONATE 5-TRIPHOSPHATE DIPHOSPHATASE"/>
    <property type="match status" value="1"/>
</dbReference>
<accession>A0A246JL90</accession>
<dbReference type="EMBL" id="NIOF01000001">
    <property type="protein sequence ID" value="OWQ92969.1"/>
    <property type="molecule type" value="Genomic_DNA"/>
</dbReference>
<sequence length="497" mass="53151">MLRALGAAAMALAAVLAGPAPARAEDYKASPAMAMELRHARWFDGEKLQSGSLYVEDGRFVAQRPRKVNRLLELRGQTLVPPLADAHNHNLQSTWGLERFGQDYLRDGVFYAAMLCADPAAVAPLRERIDQPETPDVLFATACITSSDGQPLAMLQSGQPPMTLEQIVDKAVLIMDTPEQVGQKWPLIQDRRSDLVKVIMSYHDRPELRQQPEQRGRLGVTPEVVAEVVRRAHAEGRRVVVHIESAADFEAAVRAGADFIAELPGYFPQHGEDPETHLIPPAVAALAAEKQIGIITATVATRLFLPVPELLARIEAVQKQNLERLKAAGARLLVGSDLFTGNALNEVHHLDQLGVLDKATLLRLAAIDTPRALFPQRRIGCFQPGCEASFLVLAGNPLEDLDALDKPLLRIKQGRVLTQLEDVAATAGDAENALNGKAGASSKAKKATGKNAGAKGKAGGATKAKPSSSGKPGTSGKATTKKATTAKAQVKKASSSA</sequence>
<evidence type="ECO:0000313" key="4">
    <source>
        <dbReference type="EMBL" id="OWQ92969.1"/>
    </source>
</evidence>
<feature type="region of interest" description="Disordered" evidence="1">
    <location>
        <begin position="434"/>
        <end position="497"/>
    </location>
</feature>
<organism evidence="4 5">
    <name type="scientific">Roseateles aquatilis</name>
    <dbReference type="NCBI Taxonomy" id="431061"/>
    <lineage>
        <taxon>Bacteria</taxon>
        <taxon>Pseudomonadati</taxon>
        <taxon>Pseudomonadota</taxon>
        <taxon>Betaproteobacteria</taxon>
        <taxon>Burkholderiales</taxon>
        <taxon>Sphaerotilaceae</taxon>
        <taxon>Roseateles</taxon>
    </lineage>
</organism>
<name>A0A246JL90_9BURK</name>
<dbReference type="Pfam" id="PF01979">
    <property type="entry name" value="Amidohydro_1"/>
    <property type="match status" value="1"/>
</dbReference>
<evidence type="ECO:0000313" key="5">
    <source>
        <dbReference type="Proteomes" id="UP000197468"/>
    </source>
</evidence>
<feature type="signal peptide" evidence="2">
    <location>
        <begin position="1"/>
        <end position="24"/>
    </location>
</feature>
<comment type="caution">
    <text evidence="4">The sequence shown here is derived from an EMBL/GenBank/DDBJ whole genome shotgun (WGS) entry which is preliminary data.</text>
</comment>
<keyword evidence="5" id="KW-1185">Reference proteome</keyword>
<dbReference type="Proteomes" id="UP000197468">
    <property type="component" value="Unassembled WGS sequence"/>
</dbReference>